<evidence type="ECO:0000313" key="3">
    <source>
        <dbReference type="Proteomes" id="UP000755585"/>
    </source>
</evidence>
<evidence type="ECO:0000256" key="1">
    <source>
        <dbReference type="SAM" id="MobiDB-lite"/>
    </source>
</evidence>
<name>A0ABS4ULG4_9ACTN</name>
<gene>
    <name evidence="2" type="ORF">JOF29_003569</name>
</gene>
<protein>
    <submittedName>
        <fullName evidence="2">Uncharacterized protein</fullName>
    </submittedName>
</protein>
<sequence length="72" mass="7520">MSLPMDIGAADTAHSVAAVRRSSLVMPSIEPLPTSSESRSFQPPGPACRHHSASFGNSRLMFGQAVSAVPVQ</sequence>
<dbReference type="Proteomes" id="UP000755585">
    <property type="component" value="Unassembled WGS sequence"/>
</dbReference>
<keyword evidence="3" id="KW-1185">Reference proteome</keyword>
<accession>A0ABS4ULG4</accession>
<dbReference type="EMBL" id="JAGINT010000001">
    <property type="protein sequence ID" value="MBP2352486.1"/>
    <property type="molecule type" value="Genomic_DNA"/>
</dbReference>
<proteinExistence type="predicted"/>
<reference evidence="2 3" key="1">
    <citation type="submission" date="2021-03" db="EMBL/GenBank/DDBJ databases">
        <title>Sequencing the genomes of 1000 actinobacteria strains.</title>
        <authorList>
            <person name="Klenk H.-P."/>
        </authorList>
    </citation>
    <scope>NUCLEOTIDE SEQUENCE [LARGE SCALE GENOMIC DNA]</scope>
    <source>
        <strain evidence="2 3">DSM 18824</strain>
    </source>
</reference>
<evidence type="ECO:0000313" key="2">
    <source>
        <dbReference type="EMBL" id="MBP2352486.1"/>
    </source>
</evidence>
<feature type="region of interest" description="Disordered" evidence="1">
    <location>
        <begin position="29"/>
        <end position="54"/>
    </location>
</feature>
<organism evidence="2 3">
    <name type="scientific">Kribbella aluminosa</name>
    <dbReference type="NCBI Taxonomy" id="416017"/>
    <lineage>
        <taxon>Bacteria</taxon>
        <taxon>Bacillati</taxon>
        <taxon>Actinomycetota</taxon>
        <taxon>Actinomycetes</taxon>
        <taxon>Propionibacteriales</taxon>
        <taxon>Kribbellaceae</taxon>
        <taxon>Kribbella</taxon>
    </lineage>
</organism>
<comment type="caution">
    <text evidence="2">The sequence shown here is derived from an EMBL/GenBank/DDBJ whole genome shotgun (WGS) entry which is preliminary data.</text>
</comment>